<dbReference type="EMBL" id="CP043893">
    <property type="protein sequence ID" value="QOI49754.1"/>
    <property type="molecule type" value="Genomic_DNA"/>
</dbReference>
<evidence type="ECO:0000313" key="2">
    <source>
        <dbReference type="Proteomes" id="UP000663255"/>
    </source>
</evidence>
<keyword evidence="1" id="KW-0540">Nuclease</keyword>
<dbReference type="Proteomes" id="UP000663255">
    <property type="component" value="Chromosome 1"/>
</dbReference>
<organism evidence="1 2">
    <name type="scientific">Leptospira interrogans serovar Bataviae</name>
    <dbReference type="NCBI Taxonomy" id="312175"/>
    <lineage>
        <taxon>Bacteria</taxon>
        <taxon>Pseudomonadati</taxon>
        <taxon>Spirochaetota</taxon>
        <taxon>Spirochaetia</taxon>
        <taxon>Leptospirales</taxon>
        <taxon>Leptospiraceae</taxon>
        <taxon>Leptospira</taxon>
    </lineage>
</organism>
<gene>
    <name evidence="1" type="ORF">Lepto1489_04255</name>
</gene>
<keyword evidence="1" id="KW-0255">Endonuclease</keyword>
<reference evidence="1" key="1">
    <citation type="submission" date="2019-09" db="EMBL/GenBank/DDBJ databases">
        <title>Comparative Genomics of Leptospira interrogans Reveals Genome Plasticity - A Common Adaptive Strategy for Survival in Various Hosts.</title>
        <authorList>
            <person name="Ramli S.R."/>
            <person name="Bunk B."/>
            <person name="Goris M."/>
            <person name="Bhuju S."/>
            <person name="Jarek M."/>
            <person name="Sproer C."/>
            <person name="Mustakim S."/>
            <person name="Strommenger B."/>
            <person name="Pessler F."/>
        </authorList>
    </citation>
    <scope>NUCLEOTIDE SEQUENCE</scope>
    <source>
        <strain evidence="1">1489</strain>
    </source>
</reference>
<proteinExistence type="predicted"/>
<name>A0AAP9WHC7_LEPIR</name>
<accession>A0AAP9WHC7</accession>
<dbReference type="GO" id="GO:0004519">
    <property type="term" value="F:endonuclease activity"/>
    <property type="evidence" value="ECO:0007669"/>
    <property type="project" value="UniProtKB-KW"/>
</dbReference>
<evidence type="ECO:0000313" key="1">
    <source>
        <dbReference type="EMBL" id="QOI49754.1"/>
    </source>
</evidence>
<protein>
    <submittedName>
        <fullName evidence="1">Restriction endonuclease</fullName>
    </submittedName>
</protein>
<dbReference type="AlphaFoldDB" id="A0AAP9WHC7"/>
<sequence>MTVERIENIFLSPFFVYGFIVTSNEISKLIWV</sequence>
<keyword evidence="1" id="KW-0378">Hydrolase</keyword>